<evidence type="ECO:0000256" key="9">
    <source>
        <dbReference type="SAM" id="Phobius"/>
    </source>
</evidence>
<dbReference type="PANTHER" id="PTHR46997:SF2">
    <property type="entry name" value="TYROSINE-SPECIFIC TRANSPORT SYSTEM"/>
    <property type="match status" value="1"/>
</dbReference>
<keyword evidence="4" id="KW-0997">Cell inner membrane</keyword>
<proteinExistence type="predicted"/>
<dbReference type="GO" id="GO:0005886">
    <property type="term" value="C:plasma membrane"/>
    <property type="evidence" value="ECO:0007669"/>
    <property type="project" value="UniProtKB-SubCell"/>
</dbReference>
<accession>A0A220VGM6</accession>
<evidence type="ECO:0000256" key="1">
    <source>
        <dbReference type="ARBA" id="ARBA00004429"/>
    </source>
</evidence>
<evidence type="ECO:0000256" key="2">
    <source>
        <dbReference type="ARBA" id="ARBA00022448"/>
    </source>
</evidence>
<feature type="transmembrane region" description="Helical" evidence="9">
    <location>
        <begin position="127"/>
        <end position="148"/>
    </location>
</feature>
<dbReference type="InterPro" id="IPR018227">
    <property type="entry name" value="Amino_acid_transport_2"/>
</dbReference>
<evidence type="ECO:0000313" key="10">
    <source>
        <dbReference type="EMBL" id="ASK79103.1"/>
    </source>
</evidence>
<reference evidence="10 11" key="1">
    <citation type="journal article" date="2016" name="Int. J. Syst. Evol. Microbiol.">
        <title>Paraphotobacterium marinum gen. nov., sp. nov., a member of the family Vibrionaceae, isolated from surface seawater.</title>
        <authorList>
            <person name="Huang Z."/>
            <person name="Dong C."/>
            <person name="Shao Z."/>
        </authorList>
    </citation>
    <scope>NUCLEOTIDE SEQUENCE [LARGE SCALE GENOMIC DNA]</scope>
    <source>
        <strain evidence="10 11">NSCS20N07D</strain>
    </source>
</reference>
<keyword evidence="8 9" id="KW-0472">Membrane</keyword>
<name>A0A220VGM6_9GAMM</name>
<evidence type="ECO:0000256" key="6">
    <source>
        <dbReference type="ARBA" id="ARBA00022970"/>
    </source>
</evidence>
<keyword evidence="7 9" id="KW-1133">Transmembrane helix</keyword>
<feature type="transmembrane region" description="Helical" evidence="9">
    <location>
        <begin position="187"/>
        <end position="207"/>
    </location>
</feature>
<evidence type="ECO:0000256" key="7">
    <source>
        <dbReference type="ARBA" id="ARBA00022989"/>
    </source>
</evidence>
<keyword evidence="11" id="KW-1185">Reference proteome</keyword>
<keyword evidence="2" id="KW-0813">Transport</keyword>
<keyword evidence="3" id="KW-1003">Cell membrane</keyword>
<dbReference type="Proteomes" id="UP000242175">
    <property type="component" value="Chromosome small"/>
</dbReference>
<sequence>MYCFYFYIVFFTPYIKSSLLLLKPESVKTLLFSIPIIVVSFGSQIIVPSLRSYVGDNPKKLKNIVIIGSTIPLLIYLIWEIATIGVLPLTGPNSFSQVISNGGTVGDMVQAFQQYTNSKIISLGFNIFTNIAITTSFFGVTLSLFDFLKDAFKFNNKHSSGRIFTFILTYGPPFIFAIFYPKGFINALGYAGIAQSILIILPSIMIYKLRNSAQLKSPIRIPGGVFCYFAPIIFGLIVITIEILHKYSL</sequence>
<comment type="subcellular location">
    <subcellularLocation>
        <location evidence="1">Cell inner membrane</location>
        <topology evidence="1">Multi-pass membrane protein</topology>
    </subcellularLocation>
</comment>
<feature type="transmembrane region" description="Helical" evidence="9">
    <location>
        <begin position="219"/>
        <end position="241"/>
    </location>
</feature>
<evidence type="ECO:0008006" key="12">
    <source>
        <dbReference type="Google" id="ProtNLM"/>
    </source>
</evidence>
<protein>
    <recommendedName>
        <fullName evidence="12">Tyrosine-specific transport protein</fullName>
    </recommendedName>
</protein>
<dbReference type="KEGG" id="pmai:CF386_08515"/>
<evidence type="ECO:0000256" key="5">
    <source>
        <dbReference type="ARBA" id="ARBA00022692"/>
    </source>
</evidence>
<organism evidence="10 11">
    <name type="scientific">Paraphotobacterium marinum</name>
    <dbReference type="NCBI Taxonomy" id="1755811"/>
    <lineage>
        <taxon>Bacteria</taxon>
        <taxon>Pseudomonadati</taxon>
        <taxon>Pseudomonadota</taxon>
        <taxon>Gammaproteobacteria</taxon>
        <taxon>Vibrionales</taxon>
        <taxon>Vibrionaceae</taxon>
        <taxon>Paraphotobacterium</taxon>
    </lineage>
</organism>
<dbReference type="EMBL" id="CP022356">
    <property type="protein sequence ID" value="ASK79103.1"/>
    <property type="molecule type" value="Genomic_DNA"/>
</dbReference>
<evidence type="ECO:0000313" key="11">
    <source>
        <dbReference type="Proteomes" id="UP000242175"/>
    </source>
</evidence>
<dbReference type="GO" id="GO:0015173">
    <property type="term" value="F:aromatic amino acid transmembrane transporter activity"/>
    <property type="evidence" value="ECO:0007669"/>
    <property type="project" value="InterPro"/>
</dbReference>
<evidence type="ECO:0000256" key="4">
    <source>
        <dbReference type="ARBA" id="ARBA00022519"/>
    </source>
</evidence>
<gene>
    <name evidence="10" type="ORF">CF386_08515</name>
</gene>
<keyword evidence="6" id="KW-0029">Amino-acid transport</keyword>
<dbReference type="OrthoDB" id="18749at2"/>
<dbReference type="GO" id="GO:0003333">
    <property type="term" value="P:amino acid transmembrane transport"/>
    <property type="evidence" value="ECO:0007669"/>
    <property type="project" value="InterPro"/>
</dbReference>
<evidence type="ECO:0000256" key="8">
    <source>
        <dbReference type="ARBA" id="ARBA00023136"/>
    </source>
</evidence>
<dbReference type="Pfam" id="PF03222">
    <property type="entry name" value="Trp_Tyr_perm"/>
    <property type="match status" value="1"/>
</dbReference>
<feature type="transmembrane region" description="Helical" evidence="9">
    <location>
        <begin position="30"/>
        <end position="51"/>
    </location>
</feature>
<feature type="transmembrane region" description="Helical" evidence="9">
    <location>
        <begin position="63"/>
        <end position="87"/>
    </location>
</feature>
<dbReference type="InterPro" id="IPR013059">
    <property type="entry name" value="Trp_tyr_transpt"/>
</dbReference>
<evidence type="ECO:0000256" key="3">
    <source>
        <dbReference type="ARBA" id="ARBA00022475"/>
    </source>
</evidence>
<feature type="transmembrane region" description="Helical" evidence="9">
    <location>
        <begin position="160"/>
        <end position="181"/>
    </location>
</feature>
<keyword evidence="5 9" id="KW-0812">Transmembrane</keyword>
<dbReference type="AlphaFoldDB" id="A0A220VGM6"/>
<dbReference type="PANTHER" id="PTHR46997">
    <property type="entry name" value="LOW AFFINITY TRYPTOPHAN PERMEASE-RELATED"/>
    <property type="match status" value="1"/>
</dbReference>